<proteinExistence type="predicted"/>
<name>A0A7R8WNC7_9CRUS</name>
<reference evidence="2" key="1">
    <citation type="submission" date="2020-11" db="EMBL/GenBank/DDBJ databases">
        <authorList>
            <person name="Tran Van P."/>
        </authorList>
    </citation>
    <scope>NUCLEOTIDE SEQUENCE</scope>
</reference>
<accession>A0A7R8WNC7</accession>
<feature type="non-terminal residue" evidence="2">
    <location>
        <position position="1"/>
    </location>
</feature>
<feature type="compositionally biased region" description="Basic and acidic residues" evidence="1">
    <location>
        <begin position="126"/>
        <end position="153"/>
    </location>
</feature>
<dbReference type="EMBL" id="OB670845">
    <property type="protein sequence ID" value="CAD7235021.1"/>
    <property type="molecule type" value="Genomic_DNA"/>
</dbReference>
<evidence type="ECO:0000256" key="1">
    <source>
        <dbReference type="SAM" id="MobiDB-lite"/>
    </source>
</evidence>
<feature type="compositionally biased region" description="Polar residues" evidence="1">
    <location>
        <begin position="93"/>
        <end position="103"/>
    </location>
</feature>
<organism evidence="2">
    <name type="scientific">Cyprideis torosa</name>
    <dbReference type="NCBI Taxonomy" id="163714"/>
    <lineage>
        <taxon>Eukaryota</taxon>
        <taxon>Metazoa</taxon>
        <taxon>Ecdysozoa</taxon>
        <taxon>Arthropoda</taxon>
        <taxon>Crustacea</taxon>
        <taxon>Oligostraca</taxon>
        <taxon>Ostracoda</taxon>
        <taxon>Podocopa</taxon>
        <taxon>Podocopida</taxon>
        <taxon>Cytherocopina</taxon>
        <taxon>Cytheroidea</taxon>
        <taxon>Cytherideidae</taxon>
        <taxon>Cyprideis</taxon>
    </lineage>
</organism>
<feature type="compositionally biased region" description="Polar residues" evidence="1">
    <location>
        <begin position="113"/>
        <end position="125"/>
    </location>
</feature>
<evidence type="ECO:0000313" key="2">
    <source>
        <dbReference type="EMBL" id="CAD7235021.1"/>
    </source>
</evidence>
<feature type="compositionally biased region" description="Basic and acidic residues" evidence="1">
    <location>
        <begin position="8"/>
        <end position="27"/>
    </location>
</feature>
<dbReference type="AlphaFoldDB" id="A0A7R8WNC7"/>
<feature type="region of interest" description="Disordered" evidence="1">
    <location>
        <begin position="74"/>
        <end position="161"/>
    </location>
</feature>
<gene>
    <name evidence="2" type="ORF">CTOB1V02_LOCUS12837</name>
</gene>
<feature type="region of interest" description="Disordered" evidence="1">
    <location>
        <begin position="1"/>
        <end position="36"/>
    </location>
</feature>
<feature type="compositionally biased region" description="Basic residues" evidence="1">
    <location>
        <begin position="76"/>
        <end position="92"/>
    </location>
</feature>
<protein>
    <submittedName>
        <fullName evidence="2">Uncharacterized protein</fullName>
    </submittedName>
</protein>
<sequence length="202" mass="22081">QETGNLSESRDRREGGDDSVEHSRDEAGADQQASPSSAHLCVRIGGIQYFAVCGLNRYGRIACIMKPVELLQQGNKRNKRMAKKGSKNKNHPKASTTARTSQARVRDNGGQPGSATREQETGNLSESRDRREGGDDSVEHSRDDSFEHPRDEAGADQQASPSSAHLCVRIGGIQYFAVCGLNRYGRIACIMKPVELLQQGNK</sequence>